<dbReference type="RefSeq" id="WP_160953687.1">
    <property type="nucleotide sequence ID" value="NZ_WWEQ01000043.1"/>
</dbReference>
<dbReference type="Proteomes" id="UP000469215">
    <property type="component" value="Unassembled WGS sequence"/>
</dbReference>
<dbReference type="Pfam" id="PF03328">
    <property type="entry name" value="HpcH_HpaI"/>
    <property type="match status" value="1"/>
</dbReference>
<evidence type="ECO:0000313" key="6">
    <source>
        <dbReference type="Proteomes" id="UP000469215"/>
    </source>
</evidence>
<organism evidence="5 6">
    <name type="scientific">Brevibacterium rongguiense</name>
    <dbReference type="NCBI Taxonomy" id="2695267"/>
    <lineage>
        <taxon>Bacteria</taxon>
        <taxon>Bacillati</taxon>
        <taxon>Actinomycetota</taxon>
        <taxon>Actinomycetes</taxon>
        <taxon>Micrococcales</taxon>
        <taxon>Brevibacteriaceae</taxon>
        <taxon>Brevibacterium</taxon>
    </lineage>
</organism>
<dbReference type="PANTHER" id="PTHR30502:SF0">
    <property type="entry name" value="PHOSPHOENOLPYRUVATE CARBOXYLASE FAMILY PROTEIN"/>
    <property type="match status" value="1"/>
</dbReference>
<proteinExistence type="inferred from homology"/>
<keyword evidence="6" id="KW-1185">Reference proteome</keyword>
<dbReference type="SUPFAM" id="SSF51621">
    <property type="entry name" value="Phosphoenolpyruvate/pyruvate domain"/>
    <property type="match status" value="1"/>
</dbReference>
<dbReference type="GO" id="GO:0046872">
    <property type="term" value="F:metal ion binding"/>
    <property type="evidence" value="ECO:0007669"/>
    <property type="project" value="UniProtKB-KW"/>
</dbReference>
<dbReference type="InterPro" id="IPR050251">
    <property type="entry name" value="HpcH-HpaI_aldolase"/>
</dbReference>
<dbReference type="AlphaFoldDB" id="A0A6N9H8K0"/>
<sequence length="257" mass="26233">MATTTFRALTGAGTPALGTFICDFMTPGIATICARAGADWVLFDLEHSGYGLDAARPCLQVAGAEELAAFVRVPGTQQHLVATALDAGAQGIMVPYVNSARQAEQLVGWMKYPPLGTRGSAFGMSHDRYAPGLPGQKQAAANADTVFLPQIETPEAVAAAADIAAVDGVDVLFVGPLDLSTNLGFPGDFAAEPVVAALETVAGAARAAGKAAGIFAATDQLADLAVDLGYTVISHSADVAVFGRALASGMDRIRARA</sequence>
<evidence type="ECO:0000313" key="5">
    <source>
        <dbReference type="EMBL" id="MYM20265.1"/>
    </source>
</evidence>
<feature type="domain" description="HpcH/HpaI aldolase/citrate lyase" evidence="4">
    <location>
        <begin position="26"/>
        <end position="241"/>
    </location>
</feature>
<dbReference type="Gene3D" id="3.20.20.60">
    <property type="entry name" value="Phosphoenolpyruvate-binding domains"/>
    <property type="match status" value="1"/>
</dbReference>
<protein>
    <submittedName>
        <fullName evidence="5">Aldolase</fullName>
    </submittedName>
</protein>
<reference evidence="5 6" key="1">
    <citation type="submission" date="2020-01" db="EMBL/GenBank/DDBJ databases">
        <authorList>
            <person name="Deng T."/>
        </authorList>
    </citation>
    <scope>NUCLEOTIDE SEQUENCE [LARGE SCALE GENOMIC DNA]</scope>
    <source>
        <strain evidence="5 6">5221</strain>
    </source>
</reference>
<dbReference type="PANTHER" id="PTHR30502">
    <property type="entry name" value="2-KETO-3-DEOXY-L-RHAMNONATE ALDOLASE"/>
    <property type="match status" value="1"/>
</dbReference>
<dbReference type="InterPro" id="IPR040442">
    <property type="entry name" value="Pyrv_kinase-like_dom_sf"/>
</dbReference>
<evidence type="ECO:0000256" key="1">
    <source>
        <dbReference type="ARBA" id="ARBA00005568"/>
    </source>
</evidence>
<gene>
    <name evidence="5" type="ORF">GSY69_09880</name>
</gene>
<keyword evidence="3" id="KW-0456">Lyase</keyword>
<evidence type="ECO:0000259" key="4">
    <source>
        <dbReference type="Pfam" id="PF03328"/>
    </source>
</evidence>
<comment type="similarity">
    <text evidence="1">Belongs to the HpcH/HpaI aldolase family.</text>
</comment>
<keyword evidence="2" id="KW-0479">Metal-binding</keyword>
<dbReference type="InterPro" id="IPR005000">
    <property type="entry name" value="Aldolase/citrate-lyase_domain"/>
</dbReference>
<accession>A0A6N9H8K0</accession>
<dbReference type="EMBL" id="WWEQ01000043">
    <property type="protein sequence ID" value="MYM20265.1"/>
    <property type="molecule type" value="Genomic_DNA"/>
</dbReference>
<evidence type="ECO:0000256" key="2">
    <source>
        <dbReference type="ARBA" id="ARBA00022723"/>
    </source>
</evidence>
<evidence type="ECO:0000256" key="3">
    <source>
        <dbReference type="ARBA" id="ARBA00023239"/>
    </source>
</evidence>
<name>A0A6N9H8K0_9MICO</name>
<comment type="caution">
    <text evidence="5">The sequence shown here is derived from an EMBL/GenBank/DDBJ whole genome shotgun (WGS) entry which is preliminary data.</text>
</comment>
<dbReference type="GO" id="GO:0016832">
    <property type="term" value="F:aldehyde-lyase activity"/>
    <property type="evidence" value="ECO:0007669"/>
    <property type="project" value="TreeGrafter"/>
</dbReference>
<dbReference type="GO" id="GO:0005737">
    <property type="term" value="C:cytoplasm"/>
    <property type="evidence" value="ECO:0007669"/>
    <property type="project" value="TreeGrafter"/>
</dbReference>
<dbReference type="InterPro" id="IPR015813">
    <property type="entry name" value="Pyrv/PenolPyrv_kinase-like_dom"/>
</dbReference>